<keyword evidence="1" id="KW-1133">Transmembrane helix</keyword>
<organism evidence="3 4">
    <name type="scientific">Puccinia striiformis</name>
    <dbReference type="NCBI Taxonomy" id="27350"/>
    <lineage>
        <taxon>Eukaryota</taxon>
        <taxon>Fungi</taxon>
        <taxon>Dikarya</taxon>
        <taxon>Basidiomycota</taxon>
        <taxon>Pucciniomycotina</taxon>
        <taxon>Pucciniomycetes</taxon>
        <taxon>Pucciniales</taxon>
        <taxon>Pucciniaceae</taxon>
        <taxon>Puccinia</taxon>
    </lineage>
</organism>
<feature type="transmembrane region" description="Helical" evidence="1">
    <location>
        <begin position="50"/>
        <end position="73"/>
    </location>
</feature>
<dbReference type="OrthoDB" id="1093at2759"/>
<proteinExistence type="predicted"/>
<gene>
    <name evidence="3" type="ORF">PSTT_06997</name>
    <name evidence="2" type="ORF">PSTT_09319</name>
</gene>
<sequence length="84" mass="9337">MPLQLTKRQYFLAPMPTAQLCLLLGKTKENESVMGECGTIIDKLDSADTWLVRALIGSWLILQVGSSVCFMLYNFSTLSSFSTI</sequence>
<keyword evidence="4" id="KW-1185">Reference proteome</keyword>
<dbReference type="VEuPathDB" id="FungiDB:PSHT_07211"/>
<dbReference type="EMBL" id="PKSL01000057">
    <property type="protein sequence ID" value="POW09256.1"/>
    <property type="molecule type" value="Genomic_DNA"/>
</dbReference>
<evidence type="ECO:0000256" key="1">
    <source>
        <dbReference type="SAM" id="Phobius"/>
    </source>
</evidence>
<dbReference type="VEuPathDB" id="FungiDB:PSTT_02288"/>
<keyword evidence="1" id="KW-0472">Membrane</keyword>
<name>A0A2S4VI81_9BASI</name>
<dbReference type="VEuPathDB" id="FungiDB:PSTT_09319"/>
<dbReference type="VEuPathDB" id="FungiDB:PSTT_06997"/>
<protein>
    <submittedName>
        <fullName evidence="3">Uncharacterized protein</fullName>
    </submittedName>
</protein>
<evidence type="ECO:0000313" key="2">
    <source>
        <dbReference type="EMBL" id="POW06004.1"/>
    </source>
</evidence>
<evidence type="ECO:0000313" key="4">
    <source>
        <dbReference type="Proteomes" id="UP000239156"/>
    </source>
</evidence>
<dbReference type="EMBL" id="PKSL01000091">
    <property type="protein sequence ID" value="POW06004.1"/>
    <property type="molecule type" value="Genomic_DNA"/>
</dbReference>
<comment type="caution">
    <text evidence="3">The sequence shown here is derived from an EMBL/GenBank/DDBJ whole genome shotgun (WGS) entry which is preliminary data.</text>
</comment>
<reference evidence="3 4" key="1">
    <citation type="submission" date="2017-12" db="EMBL/GenBank/DDBJ databases">
        <title>Gene loss provides genomic basis for host adaptation in cereal stripe rust fungi.</title>
        <authorList>
            <person name="Xia C."/>
        </authorList>
    </citation>
    <scope>NUCLEOTIDE SEQUENCE [LARGE SCALE GENOMIC DNA]</scope>
    <source>
        <strain evidence="3 4">93-210</strain>
    </source>
</reference>
<dbReference type="VEuPathDB" id="FungiDB:PSHT_01441"/>
<keyword evidence="1" id="KW-0812">Transmembrane</keyword>
<evidence type="ECO:0000313" key="3">
    <source>
        <dbReference type="EMBL" id="POW09256.1"/>
    </source>
</evidence>
<dbReference type="Proteomes" id="UP000239156">
    <property type="component" value="Unassembled WGS sequence"/>
</dbReference>
<accession>A0A2S4VI81</accession>